<protein>
    <recommendedName>
        <fullName evidence="3">F-box domain-containing protein</fullName>
    </recommendedName>
</protein>
<evidence type="ECO:0000313" key="5">
    <source>
        <dbReference type="Proteomes" id="UP000324832"/>
    </source>
</evidence>
<dbReference type="SMART" id="SM00367">
    <property type="entry name" value="LRR_CC"/>
    <property type="match status" value="4"/>
</dbReference>
<dbReference type="GO" id="GO:0019005">
    <property type="term" value="C:SCF ubiquitin ligase complex"/>
    <property type="evidence" value="ECO:0007669"/>
    <property type="project" value="TreeGrafter"/>
</dbReference>
<feature type="domain" description="F-box" evidence="3">
    <location>
        <begin position="256"/>
        <end position="302"/>
    </location>
</feature>
<dbReference type="Gene3D" id="3.80.10.10">
    <property type="entry name" value="Ribonuclease Inhibitor"/>
    <property type="match status" value="2"/>
</dbReference>
<dbReference type="InterPro" id="IPR001810">
    <property type="entry name" value="F-box_dom"/>
</dbReference>
<dbReference type="GO" id="GO:0031146">
    <property type="term" value="P:SCF-dependent proteasomal ubiquitin-dependent protein catabolic process"/>
    <property type="evidence" value="ECO:0007669"/>
    <property type="project" value="TreeGrafter"/>
</dbReference>
<proteinExistence type="predicted"/>
<sequence length="613" mass="69818">MQRATRIITSLSSYEGADNDDDRPEGVGPARDLEQFVSQVEDFSSQYGSEISISYTAHNLRGPPANFPDYGDYPQAFVMRTYGTWWEEAPSVQKNFMPQNAPAIQSQDFVEVSFRTLVFPSEVAIFETYNPGALVRIWALGPLEWLLLWEGEPEYAGDKPRIFRPPIREIDYPVRILRLEFDHRLLPYYTELDAISIRGLEGRMCAIQSKIDHELAKRNKKKGPLLSSVLASRLHETVLTMPGAERKKKNRKSSRLLDIQQLPNETLLGIMRYLDLKSLCRCAQVNRHFRGLATDSLLYRSIDLRPYWYCVTSEVLTFMSMRCKRLQKLDLSWCGSHCMIRPHAMVEFLKHNGAALTHLRLNCCKFVNNCVIRAVGIYAPDLQELCLRSVETFSNYNDLLPLKKLRRLDLYRTHINTKAAVAILKANPGIQHLNLGACKMISMMDSIALVLGAYCRELVSVDFWKSFSLTGLGLRALANCTKLQEIDVGWCLQAGSSGEWLRAVTRGELRKLFLGALRGVSDADLRAILPRIKKLTQLDLLGVRAITPGICSEILDNCRELRLLDVSFCDQIDGFEVAEWRRQYPNVSIKRSFQSLNLTNSTPNPLFHAPNFE</sequence>
<accession>A0A5E4R5V4</accession>
<gene>
    <name evidence="4" type="ORF">LSINAPIS_LOCUS14400</name>
</gene>
<evidence type="ECO:0000256" key="1">
    <source>
        <dbReference type="ARBA" id="ARBA00022786"/>
    </source>
</evidence>
<name>A0A5E4R5V4_9NEOP</name>
<dbReference type="AlphaFoldDB" id="A0A5E4R5V4"/>
<dbReference type="PANTHER" id="PTHR13318">
    <property type="entry name" value="PARTNER OF PAIRED, ISOFORM B-RELATED"/>
    <property type="match status" value="1"/>
</dbReference>
<evidence type="ECO:0000313" key="4">
    <source>
        <dbReference type="EMBL" id="VVD04700.1"/>
    </source>
</evidence>
<keyword evidence="1" id="KW-0833">Ubl conjugation pathway</keyword>
<dbReference type="Pfam" id="PF12937">
    <property type="entry name" value="F-box-like"/>
    <property type="match status" value="1"/>
</dbReference>
<dbReference type="PANTHER" id="PTHR13318:SF152">
    <property type="entry name" value="F-BOX_LRR-REPEAT PROTEIN 4"/>
    <property type="match status" value="1"/>
</dbReference>
<reference evidence="4 5" key="1">
    <citation type="submission" date="2017-07" db="EMBL/GenBank/DDBJ databases">
        <authorList>
            <person name="Talla V."/>
            <person name="Backstrom N."/>
        </authorList>
    </citation>
    <scope>NUCLEOTIDE SEQUENCE [LARGE SCALE GENOMIC DNA]</scope>
</reference>
<feature type="region of interest" description="Disordered" evidence="2">
    <location>
        <begin position="1"/>
        <end position="28"/>
    </location>
</feature>
<keyword evidence="5" id="KW-1185">Reference proteome</keyword>
<evidence type="ECO:0000259" key="3">
    <source>
        <dbReference type="PROSITE" id="PS50181"/>
    </source>
</evidence>
<dbReference type="PROSITE" id="PS50181">
    <property type="entry name" value="FBOX"/>
    <property type="match status" value="1"/>
</dbReference>
<dbReference type="SUPFAM" id="SSF52047">
    <property type="entry name" value="RNI-like"/>
    <property type="match status" value="1"/>
</dbReference>
<dbReference type="EMBL" id="FZQP02006882">
    <property type="protein sequence ID" value="VVD04700.1"/>
    <property type="molecule type" value="Genomic_DNA"/>
</dbReference>
<dbReference type="InterPro" id="IPR036047">
    <property type="entry name" value="F-box-like_dom_sf"/>
</dbReference>
<dbReference type="Proteomes" id="UP000324832">
    <property type="component" value="Unassembled WGS sequence"/>
</dbReference>
<dbReference type="SUPFAM" id="SSF81383">
    <property type="entry name" value="F-box domain"/>
    <property type="match status" value="1"/>
</dbReference>
<evidence type="ECO:0000256" key="2">
    <source>
        <dbReference type="SAM" id="MobiDB-lite"/>
    </source>
</evidence>
<dbReference type="InterPro" id="IPR006553">
    <property type="entry name" value="Leu-rich_rpt_Cys-con_subtyp"/>
</dbReference>
<dbReference type="SMART" id="SM00256">
    <property type="entry name" value="FBOX"/>
    <property type="match status" value="1"/>
</dbReference>
<organism evidence="4 5">
    <name type="scientific">Leptidea sinapis</name>
    <dbReference type="NCBI Taxonomy" id="189913"/>
    <lineage>
        <taxon>Eukaryota</taxon>
        <taxon>Metazoa</taxon>
        <taxon>Ecdysozoa</taxon>
        <taxon>Arthropoda</taxon>
        <taxon>Hexapoda</taxon>
        <taxon>Insecta</taxon>
        <taxon>Pterygota</taxon>
        <taxon>Neoptera</taxon>
        <taxon>Endopterygota</taxon>
        <taxon>Lepidoptera</taxon>
        <taxon>Glossata</taxon>
        <taxon>Ditrysia</taxon>
        <taxon>Papilionoidea</taxon>
        <taxon>Pieridae</taxon>
        <taxon>Dismorphiinae</taxon>
        <taxon>Leptidea</taxon>
    </lineage>
</organism>
<dbReference type="InterPro" id="IPR032675">
    <property type="entry name" value="LRR_dom_sf"/>
</dbReference>